<dbReference type="GO" id="GO:0080042">
    <property type="term" value="F:ADP-glucose pyrophosphohydrolase activity"/>
    <property type="evidence" value="ECO:0007669"/>
    <property type="project" value="TreeGrafter"/>
</dbReference>
<dbReference type="OrthoDB" id="10249920at2759"/>
<dbReference type="FunFam" id="3.90.79.10:FF:000068">
    <property type="entry name" value="NUDIX family hydrolase, putative"/>
    <property type="match status" value="1"/>
</dbReference>
<dbReference type="GO" id="GO:0006753">
    <property type="term" value="P:nucleoside phosphate metabolic process"/>
    <property type="evidence" value="ECO:0007669"/>
    <property type="project" value="TreeGrafter"/>
</dbReference>
<sequence>MSTFTHQELNLPVTLPDGLTEKDILGFKPFNTPILTLIIPGLALHPHQIPRPPKSNPNHPFHAEPYSLQSITIQSFDRFGKDRLGFVKLTAAIANAAGEKFPGAVFLRGPSVAMLVLLRPDDAGPDERYAVLTVQPRIAAGALAMVELPAGMVDDGSFIGAAAKEIQEELGLEIREDELTSLSDLARPTDGADGEGENLPVAVYPSPGACDERIGIYVHEKTVPRDQLKEWSGKLTGLRDEGEKITLKLVPLKDLWREASRDAKALSAVALWEGLRREGKL</sequence>
<gene>
    <name evidence="4" type="ORF">PPNO1_LOCUS1012</name>
</gene>
<dbReference type="AlphaFoldDB" id="A0A9P1GV81"/>
<evidence type="ECO:0000259" key="3">
    <source>
        <dbReference type="Pfam" id="PF00293"/>
    </source>
</evidence>
<organism evidence="4 5">
    <name type="scientific">Parascedosporium putredinis</name>
    <dbReference type="NCBI Taxonomy" id="1442378"/>
    <lineage>
        <taxon>Eukaryota</taxon>
        <taxon>Fungi</taxon>
        <taxon>Dikarya</taxon>
        <taxon>Ascomycota</taxon>
        <taxon>Pezizomycotina</taxon>
        <taxon>Sordariomycetes</taxon>
        <taxon>Hypocreomycetidae</taxon>
        <taxon>Microascales</taxon>
        <taxon>Microascaceae</taxon>
        <taxon>Parascedosporium</taxon>
    </lineage>
</organism>
<protein>
    <recommendedName>
        <fullName evidence="3">Nudix hydrolase domain-containing protein</fullName>
    </recommendedName>
</protein>
<dbReference type="GO" id="GO:0080041">
    <property type="term" value="F:ADP-ribose pyrophosphohydrolase activity"/>
    <property type="evidence" value="ECO:0007669"/>
    <property type="project" value="TreeGrafter"/>
</dbReference>
<evidence type="ECO:0000256" key="1">
    <source>
        <dbReference type="ARBA" id="ARBA00001946"/>
    </source>
</evidence>
<evidence type="ECO:0000256" key="2">
    <source>
        <dbReference type="ARBA" id="ARBA00022801"/>
    </source>
</evidence>
<dbReference type="InterPro" id="IPR000086">
    <property type="entry name" value="NUDIX_hydrolase_dom"/>
</dbReference>
<accession>A0A9P1GV81</accession>
<comment type="caution">
    <text evidence="4">The sequence shown here is derived from an EMBL/GenBank/DDBJ whole genome shotgun (WGS) entry which is preliminary data.</text>
</comment>
<evidence type="ECO:0000313" key="4">
    <source>
        <dbReference type="EMBL" id="CAI4211216.1"/>
    </source>
</evidence>
<dbReference type="EMBL" id="CALLCH030000001">
    <property type="protein sequence ID" value="CAI4211216.1"/>
    <property type="molecule type" value="Genomic_DNA"/>
</dbReference>
<reference evidence="4" key="1">
    <citation type="submission" date="2022-11" db="EMBL/GenBank/DDBJ databases">
        <authorList>
            <person name="Scott C."/>
            <person name="Bruce N."/>
        </authorList>
    </citation>
    <scope>NUCLEOTIDE SEQUENCE</scope>
</reference>
<dbReference type="GO" id="GO:0019693">
    <property type="term" value="P:ribose phosphate metabolic process"/>
    <property type="evidence" value="ECO:0007669"/>
    <property type="project" value="TreeGrafter"/>
</dbReference>
<evidence type="ECO:0000313" key="5">
    <source>
        <dbReference type="Proteomes" id="UP000838763"/>
    </source>
</evidence>
<dbReference type="PANTHER" id="PTHR11839:SF18">
    <property type="entry name" value="NUDIX HYDROLASE DOMAIN-CONTAINING PROTEIN"/>
    <property type="match status" value="1"/>
</dbReference>
<feature type="domain" description="Nudix hydrolase" evidence="3">
    <location>
        <begin position="112"/>
        <end position="265"/>
    </location>
</feature>
<comment type="cofactor">
    <cofactor evidence="1">
        <name>Mg(2+)</name>
        <dbReference type="ChEBI" id="CHEBI:18420"/>
    </cofactor>
</comment>
<dbReference type="Pfam" id="PF00293">
    <property type="entry name" value="NUDIX"/>
    <property type="match status" value="1"/>
</dbReference>
<dbReference type="PANTHER" id="PTHR11839">
    <property type="entry name" value="UDP/ADP-SUGAR PYROPHOSPHATASE"/>
    <property type="match status" value="1"/>
</dbReference>
<dbReference type="Proteomes" id="UP000838763">
    <property type="component" value="Unassembled WGS sequence"/>
</dbReference>
<proteinExistence type="predicted"/>
<name>A0A9P1GV81_9PEZI</name>
<dbReference type="Gene3D" id="3.90.79.10">
    <property type="entry name" value="Nucleoside Triphosphate Pyrophosphohydrolase"/>
    <property type="match status" value="1"/>
</dbReference>
<dbReference type="SUPFAM" id="SSF55811">
    <property type="entry name" value="Nudix"/>
    <property type="match status" value="1"/>
</dbReference>
<dbReference type="InterPro" id="IPR015797">
    <property type="entry name" value="NUDIX_hydrolase-like_dom_sf"/>
</dbReference>
<dbReference type="CDD" id="cd03424">
    <property type="entry name" value="NUDIX_ADPRase_Nudt5_UGPPase_Nudt14"/>
    <property type="match status" value="1"/>
</dbReference>
<keyword evidence="5" id="KW-1185">Reference proteome</keyword>
<keyword evidence="2" id="KW-0378">Hydrolase</keyword>